<protein>
    <submittedName>
        <fullName evidence="1">Uncharacterized protein</fullName>
    </submittedName>
</protein>
<dbReference type="Proteomes" id="UP001152888">
    <property type="component" value="Unassembled WGS sequence"/>
</dbReference>
<organism evidence="1 2">
    <name type="scientific">Acanthoscelides obtectus</name>
    <name type="common">Bean weevil</name>
    <name type="synonym">Bruchus obtectus</name>
    <dbReference type="NCBI Taxonomy" id="200917"/>
    <lineage>
        <taxon>Eukaryota</taxon>
        <taxon>Metazoa</taxon>
        <taxon>Ecdysozoa</taxon>
        <taxon>Arthropoda</taxon>
        <taxon>Hexapoda</taxon>
        <taxon>Insecta</taxon>
        <taxon>Pterygota</taxon>
        <taxon>Neoptera</taxon>
        <taxon>Endopterygota</taxon>
        <taxon>Coleoptera</taxon>
        <taxon>Polyphaga</taxon>
        <taxon>Cucujiformia</taxon>
        <taxon>Chrysomeloidea</taxon>
        <taxon>Chrysomelidae</taxon>
        <taxon>Bruchinae</taxon>
        <taxon>Bruchini</taxon>
        <taxon>Acanthoscelides</taxon>
    </lineage>
</organism>
<keyword evidence="2" id="KW-1185">Reference proteome</keyword>
<evidence type="ECO:0000313" key="1">
    <source>
        <dbReference type="EMBL" id="CAH2001121.1"/>
    </source>
</evidence>
<gene>
    <name evidence="1" type="ORF">ACAOBT_LOCUS26007</name>
</gene>
<accession>A0A9P0LSS6</accession>
<reference evidence="1" key="1">
    <citation type="submission" date="2022-03" db="EMBL/GenBank/DDBJ databases">
        <authorList>
            <person name="Sayadi A."/>
        </authorList>
    </citation>
    <scope>NUCLEOTIDE SEQUENCE</scope>
</reference>
<sequence length="147" mass="16604">MSASKFVYNTFSSLRSTSTNNIKFDKPFQKSVQHRNMSLKITFILIFAMVAVRSEIPEISINSSSVPNITYEFEAQKDLKAAYELHPNDLQTVVRIFSDLYNKTFPQPTGWKVSIGCSLLYQPAVNHIYVALNVVGDNSTTVITIFN</sequence>
<name>A0A9P0LSS6_ACAOB</name>
<evidence type="ECO:0000313" key="2">
    <source>
        <dbReference type="Proteomes" id="UP001152888"/>
    </source>
</evidence>
<dbReference type="OrthoDB" id="6736528at2759"/>
<comment type="caution">
    <text evidence="1">The sequence shown here is derived from an EMBL/GenBank/DDBJ whole genome shotgun (WGS) entry which is preliminary data.</text>
</comment>
<proteinExistence type="predicted"/>
<dbReference type="EMBL" id="CAKOFQ010007437">
    <property type="protein sequence ID" value="CAH2001121.1"/>
    <property type="molecule type" value="Genomic_DNA"/>
</dbReference>
<dbReference type="AlphaFoldDB" id="A0A9P0LSS6"/>